<evidence type="ECO:0000256" key="9">
    <source>
        <dbReference type="ARBA" id="ARBA00022927"/>
    </source>
</evidence>
<comment type="function">
    <text evidence="1">Involved in the TonB-dependent energy-dependent transport of various receptor-bound substrates.</text>
</comment>
<evidence type="ECO:0000256" key="12">
    <source>
        <dbReference type="RuleBase" id="RU003879"/>
    </source>
</evidence>
<keyword evidence="9 12" id="KW-0653">Protein transport</keyword>
<dbReference type="EMBL" id="OX458333">
    <property type="protein sequence ID" value="CAI8798854.1"/>
    <property type="molecule type" value="Genomic_DNA"/>
</dbReference>
<evidence type="ECO:0000256" key="7">
    <source>
        <dbReference type="ARBA" id="ARBA00022519"/>
    </source>
</evidence>
<dbReference type="PANTHER" id="PTHR30558:SF12">
    <property type="entry name" value="BIOPOLYMER TRANSPORT PROTEIN EXBD"/>
    <property type="match status" value="1"/>
</dbReference>
<evidence type="ECO:0000256" key="13">
    <source>
        <dbReference type="SAM" id="Phobius"/>
    </source>
</evidence>
<keyword evidence="10 13" id="KW-1133">Transmembrane helix</keyword>
<dbReference type="Proteomes" id="UP001162030">
    <property type="component" value="Chromosome"/>
</dbReference>
<comment type="subunit">
    <text evidence="4">The accessory proteins ExbB and ExbD seem to form a complex with TonB.</text>
</comment>
<sequence>MRCALDRDIDQINVIPLVDVMLVLLVIILTTATFIVTGQVPVDLAEAKAANEPSHEDPILMTLTGDGRLYLGETPIALESLGETLSSYPKERLIVLRADRALVLETFVKVVDELKSQGFPHVSLEVERAESAS</sequence>
<dbReference type="Gene3D" id="3.30.420.270">
    <property type="match status" value="1"/>
</dbReference>
<evidence type="ECO:0000256" key="8">
    <source>
        <dbReference type="ARBA" id="ARBA00022692"/>
    </source>
</evidence>
<comment type="subcellular location">
    <subcellularLocation>
        <location evidence="2">Cell inner membrane</location>
        <topology evidence="2">Single-pass type II membrane protein</topology>
    </subcellularLocation>
    <subcellularLocation>
        <location evidence="12">Cell membrane</location>
        <topology evidence="12">Single-pass type II membrane protein</topology>
    </subcellularLocation>
</comment>
<proteinExistence type="inferred from homology"/>
<keyword evidence="5 12" id="KW-0813">Transport</keyword>
<keyword evidence="8 12" id="KW-0812">Transmembrane</keyword>
<keyword evidence="6" id="KW-1003">Cell membrane</keyword>
<evidence type="ECO:0000256" key="3">
    <source>
        <dbReference type="ARBA" id="ARBA00005811"/>
    </source>
</evidence>
<feature type="transmembrane region" description="Helical" evidence="13">
    <location>
        <begin position="12"/>
        <end position="36"/>
    </location>
</feature>
<evidence type="ECO:0000256" key="11">
    <source>
        <dbReference type="ARBA" id="ARBA00023136"/>
    </source>
</evidence>
<evidence type="ECO:0000256" key="5">
    <source>
        <dbReference type="ARBA" id="ARBA00022448"/>
    </source>
</evidence>
<accession>A0ABN8X0L9</accession>
<evidence type="ECO:0000256" key="2">
    <source>
        <dbReference type="ARBA" id="ARBA00004249"/>
    </source>
</evidence>
<gene>
    <name evidence="14" type="primary">exbD</name>
    <name evidence="14" type="ORF">MSZNOR_1551</name>
</gene>
<dbReference type="Pfam" id="PF02472">
    <property type="entry name" value="ExbD"/>
    <property type="match status" value="1"/>
</dbReference>
<keyword evidence="11 13" id="KW-0472">Membrane</keyword>
<evidence type="ECO:0000256" key="1">
    <source>
        <dbReference type="ARBA" id="ARBA00003540"/>
    </source>
</evidence>
<organism evidence="14 15">
    <name type="scientific">Methylocaldum szegediense</name>
    <dbReference type="NCBI Taxonomy" id="73780"/>
    <lineage>
        <taxon>Bacteria</taxon>
        <taxon>Pseudomonadati</taxon>
        <taxon>Pseudomonadota</taxon>
        <taxon>Gammaproteobacteria</taxon>
        <taxon>Methylococcales</taxon>
        <taxon>Methylococcaceae</taxon>
        <taxon>Methylocaldum</taxon>
    </lineage>
</organism>
<evidence type="ECO:0000256" key="4">
    <source>
        <dbReference type="ARBA" id="ARBA00011471"/>
    </source>
</evidence>
<dbReference type="PANTHER" id="PTHR30558">
    <property type="entry name" value="EXBD MEMBRANE COMPONENT OF PMF-DRIVEN MACROMOLECULE IMPORT SYSTEM"/>
    <property type="match status" value="1"/>
</dbReference>
<keyword evidence="15" id="KW-1185">Reference proteome</keyword>
<reference evidence="14 15" key="1">
    <citation type="submission" date="2023-03" db="EMBL/GenBank/DDBJ databases">
        <authorList>
            <person name="Pearce D."/>
        </authorList>
    </citation>
    <scope>NUCLEOTIDE SEQUENCE [LARGE SCALE GENOMIC DNA]</scope>
    <source>
        <strain evidence="14">Msz</strain>
    </source>
</reference>
<keyword evidence="7" id="KW-0997">Cell inner membrane</keyword>
<evidence type="ECO:0000256" key="6">
    <source>
        <dbReference type="ARBA" id="ARBA00022475"/>
    </source>
</evidence>
<evidence type="ECO:0000313" key="14">
    <source>
        <dbReference type="EMBL" id="CAI8798854.1"/>
    </source>
</evidence>
<evidence type="ECO:0000313" key="15">
    <source>
        <dbReference type="Proteomes" id="UP001162030"/>
    </source>
</evidence>
<dbReference type="InterPro" id="IPR003400">
    <property type="entry name" value="ExbD"/>
</dbReference>
<comment type="similarity">
    <text evidence="3 12">Belongs to the ExbD/TolR family.</text>
</comment>
<name>A0ABN8X0L9_9GAMM</name>
<protein>
    <submittedName>
        <fullName evidence="14">Biopolymer transport protein ExbD</fullName>
    </submittedName>
</protein>
<evidence type="ECO:0000256" key="10">
    <source>
        <dbReference type="ARBA" id="ARBA00022989"/>
    </source>
</evidence>